<accession>A0A8X6JSW8</accession>
<keyword evidence="3" id="KW-1185">Reference proteome</keyword>
<evidence type="ECO:0000313" key="2">
    <source>
        <dbReference type="EMBL" id="GFS34589.1"/>
    </source>
</evidence>
<dbReference type="EMBL" id="BMAW01042508">
    <property type="protein sequence ID" value="GFS34589.1"/>
    <property type="molecule type" value="Genomic_DNA"/>
</dbReference>
<proteinExistence type="predicted"/>
<organism evidence="2 3">
    <name type="scientific">Nephila pilipes</name>
    <name type="common">Giant wood spider</name>
    <name type="synonym">Nephila maculata</name>
    <dbReference type="NCBI Taxonomy" id="299642"/>
    <lineage>
        <taxon>Eukaryota</taxon>
        <taxon>Metazoa</taxon>
        <taxon>Ecdysozoa</taxon>
        <taxon>Arthropoda</taxon>
        <taxon>Chelicerata</taxon>
        <taxon>Arachnida</taxon>
        <taxon>Araneae</taxon>
        <taxon>Araneomorphae</taxon>
        <taxon>Entelegynae</taxon>
        <taxon>Araneoidea</taxon>
        <taxon>Nephilidae</taxon>
        <taxon>Nephila</taxon>
    </lineage>
</organism>
<evidence type="ECO:0000259" key="1">
    <source>
        <dbReference type="Pfam" id="PF13843"/>
    </source>
</evidence>
<dbReference type="Proteomes" id="UP000887013">
    <property type="component" value="Unassembled WGS sequence"/>
</dbReference>
<dbReference type="Pfam" id="PF13843">
    <property type="entry name" value="DDE_Tnp_1_7"/>
    <property type="match status" value="1"/>
</dbReference>
<protein>
    <submittedName>
        <fullName evidence="2">DDE_Tnp_1_7 domain-containing protein</fullName>
    </submittedName>
</protein>
<sequence>MVRWNDNSNVTLAYNHYGFEPVAQTKPWSNIDKKFVEIDQPYTVVQYNKFMGGADRMDRNISQYRYSIRPKKWWWLLRWVFFMLRNINLKCKHQSKMHGYSTDYVLQITATKWIS</sequence>
<gene>
    <name evidence="2" type="ORF">NPIL_28851</name>
</gene>
<dbReference type="PANTHER" id="PTHR47272">
    <property type="entry name" value="DDE_TNP_1_7 DOMAIN-CONTAINING PROTEIN"/>
    <property type="match status" value="1"/>
</dbReference>
<feature type="domain" description="PiggyBac transposable element-derived protein" evidence="1">
    <location>
        <begin position="1"/>
        <end position="75"/>
    </location>
</feature>
<comment type="caution">
    <text evidence="2">The sequence shown here is derived from an EMBL/GenBank/DDBJ whole genome shotgun (WGS) entry which is preliminary data.</text>
</comment>
<dbReference type="InterPro" id="IPR029526">
    <property type="entry name" value="PGBD"/>
</dbReference>
<evidence type="ECO:0000313" key="3">
    <source>
        <dbReference type="Proteomes" id="UP000887013"/>
    </source>
</evidence>
<reference evidence="2" key="1">
    <citation type="submission" date="2020-08" db="EMBL/GenBank/DDBJ databases">
        <title>Multicomponent nature underlies the extraordinary mechanical properties of spider dragline silk.</title>
        <authorList>
            <person name="Kono N."/>
            <person name="Nakamura H."/>
            <person name="Mori M."/>
            <person name="Yoshida Y."/>
            <person name="Ohtoshi R."/>
            <person name="Malay A.D."/>
            <person name="Moran D.A.P."/>
            <person name="Tomita M."/>
            <person name="Numata K."/>
            <person name="Arakawa K."/>
        </authorList>
    </citation>
    <scope>NUCLEOTIDE SEQUENCE</scope>
</reference>
<name>A0A8X6JSW8_NEPPI</name>
<dbReference type="AlphaFoldDB" id="A0A8X6JSW8"/>
<dbReference type="OrthoDB" id="6675168at2759"/>